<proteinExistence type="predicted"/>
<evidence type="ECO:0000313" key="8">
    <source>
        <dbReference type="Proteomes" id="UP000596035"/>
    </source>
</evidence>
<dbReference type="RefSeq" id="WP_066536107.1">
    <property type="nucleotide sequence ID" value="NZ_CP021422.1"/>
</dbReference>
<dbReference type="InterPro" id="IPR029063">
    <property type="entry name" value="SAM-dependent_MTases_sf"/>
</dbReference>
<dbReference type="SUPFAM" id="SSF53335">
    <property type="entry name" value="S-adenosyl-L-methionine-dependent methyltransferases"/>
    <property type="match status" value="1"/>
</dbReference>
<dbReference type="PANTHER" id="PTHR43464:SF19">
    <property type="entry name" value="UBIQUINONE BIOSYNTHESIS O-METHYLTRANSFERASE, MITOCHONDRIAL"/>
    <property type="match status" value="1"/>
</dbReference>
<feature type="domain" description="Methyltransferase" evidence="4">
    <location>
        <begin position="39"/>
        <end position="135"/>
    </location>
</feature>
<dbReference type="AlphaFoldDB" id="A0A1Z2XMG1"/>
<reference evidence="6 8" key="3">
    <citation type="submission" date="2020-11" db="EMBL/GenBank/DDBJ databases">
        <title>Closed and high quality bacterial genomes of the OMM12 community.</title>
        <authorList>
            <person name="Marbouty M."/>
            <person name="Lamy-Besnier Q."/>
            <person name="Debarbieux L."/>
            <person name="Koszul R."/>
        </authorList>
    </citation>
    <scope>NUCLEOTIDE SEQUENCE [LARGE SCALE GENOMIC DNA]</scope>
    <source>
        <strain evidence="6 8">KB18</strain>
    </source>
</reference>
<accession>A0A1Z2XMG1</accession>
<keyword evidence="3" id="KW-0949">S-adenosyl-L-methionine</keyword>
<evidence type="ECO:0000313" key="6">
    <source>
        <dbReference type="EMBL" id="QQR28916.1"/>
    </source>
</evidence>
<evidence type="ECO:0000313" key="7">
    <source>
        <dbReference type="Proteomes" id="UP000196710"/>
    </source>
</evidence>
<evidence type="ECO:0000256" key="1">
    <source>
        <dbReference type="ARBA" id="ARBA00022603"/>
    </source>
</evidence>
<dbReference type="GO" id="GO:0032259">
    <property type="term" value="P:methylation"/>
    <property type="evidence" value="ECO:0007669"/>
    <property type="project" value="UniProtKB-KW"/>
</dbReference>
<evidence type="ECO:0000313" key="5">
    <source>
        <dbReference type="EMBL" id="ASB39624.1"/>
    </source>
</evidence>
<reference evidence="7" key="2">
    <citation type="submission" date="2017-05" db="EMBL/GenBank/DDBJ databases">
        <title>Improved OligoMM genomes.</title>
        <authorList>
            <person name="Garzetti D."/>
        </authorList>
    </citation>
    <scope>NUCLEOTIDE SEQUENCE [LARGE SCALE GENOMIC DNA]</scope>
    <source>
        <strain evidence="7">KB18</strain>
    </source>
</reference>
<keyword evidence="2" id="KW-0808">Transferase</keyword>
<organism evidence="6 8">
    <name type="scientific">Acutalibacter muris</name>
    <dbReference type="NCBI Taxonomy" id="1796620"/>
    <lineage>
        <taxon>Bacteria</taxon>
        <taxon>Bacillati</taxon>
        <taxon>Bacillota</taxon>
        <taxon>Clostridia</taxon>
        <taxon>Eubacteriales</taxon>
        <taxon>Acutalibacteraceae</taxon>
        <taxon>Acutalibacter</taxon>
    </lineage>
</organism>
<keyword evidence="7" id="KW-1185">Reference proteome</keyword>
<dbReference type="KEGG" id="amur:ADH66_02475"/>
<evidence type="ECO:0000256" key="3">
    <source>
        <dbReference type="ARBA" id="ARBA00022691"/>
    </source>
</evidence>
<dbReference type="InterPro" id="IPR041698">
    <property type="entry name" value="Methyltransf_25"/>
</dbReference>
<dbReference type="EMBL" id="CP065321">
    <property type="protein sequence ID" value="QQR28916.1"/>
    <property type="molecule type" value="Genomic_DNA"/>
</dbReference>
<name>A0A1Z2XMG1_9FIRM</name>
<dbReference type="GO" id="GO:0008168">
    <property type="term" value="F:methyltransferase activity"/>
    <property type="evidence" value="ECO:0007669"/>
    <property type="project" value="UniProtKB-KW"/>
</dbReference>
<dbReference type="PANTHER" id="PTHR43464">
    <property type="entry name" value="METHYLTRANSFERASE"/>
    <property type="match status" value="1"/>
</dbReference>
<keyword evidence="1 6" id="KW-0489">Methyltransferase</keyword>
<dbReference type="Pfam" id="PF13649">
    <property type="entry name" value="Methyltransf_25"/>
    <property type="match status" value="1"/>
</dbReference>
<evidence type="ECO:0000259" key="4">
    <source>
        <dbReference type="Pfam" id="PF13649"/>
    </source>
</evidence>
<dbReference type="Proteomes" id="UP000596035">
    <property type="component" value="Chromosome"/>
</dbReference>
<reference evidence="5" key="1">
    <citation type="journal article" date="2017" name="Genome Announc.">
        <title>High-Quality Whole-Genome Sequences of the Oligo-Mouse-Microbiota Bacterial Community.</title>
        <authorList>
            <person name="Garzetti D."/>
            <person name="Brugiroux S."/>
            <person name="Bunk B."/>
            <person name="Pukall R."/>
            <person name="McCoy K.D."/>
            <person name="Macpherson A.J."/>
            <person name="Stecher B."/>
        </authorList>
    </citation>
    <scope>NUCLEOTIDE SEQUENCE</scope>
    <source>
        <strain evidence="5">KB18</strain>
    </source>
</reference>
<dbReference type="EMBL" id="CP021422">
    <property type="protein sequence ID" value="ASB39624.1"/>
    <property type="molecule type" value="Genomic_DNA"/>
</dbReference>
<evidence type="ECO:0000256" key="2">
    <source>
        <dbReference type="ARBA" id="ARBA00022679"/>
    </source>
</evidence>
<dbReference type="Gene3D" id="3.40.50.150">
    <property type="entry name" value="Vaccinia Virus protein VP39"/>
    <property type="match status" value="1"/>
</dbReference>
<dbReference type="Proteomes" id="UP000196710">
    <property type="component" value="Chromosome"/>
</dbReference>
<dbReference type="CDD" id="cd02440">
    <property type="entry name" value="AdoMet_MTases"/>
    <property type="match status" value="1"/>
</dbReference>
<sequence>MADLYDFPEIYDERFTDGANQAYKQHYEKMLVSKSLRSILDCSFGTGNLTFPLLELGYEVSGSDISAPMLEKAAKKAREKGFDVPLAQCDFRELSGHFDRKFDCVMSTGSALGHVTNADVLKTIHEMDKCIVPGGWLYFDSRNWDAAPKSANRFIIPQPFYKEDGTRIGCVQVWDYNADGTITINIVHSYEKGRRIFDTNNFQEHLHPFSLETVKTELHNMGYSQPEIRPCPWFEDKPFDEIGWYCLMARKPG</sequence>
<gene>
    <name evidence="5" type="ORF">ADH66_02475</name>
    <name evidence="6" type="ORF">I5Q82_12520</name>
</gene>
<protein>
    <submittedName>
        <fullName evidence="5 6">SAM-dependent methyltransferase</fullName>
    </submittedName>
</protein>